<gene>
    <name evidence="1" type="ORF">C7456_11734</name>
</gene>
<evidence type="ECO:0000313" key="1">
    <source>
        <dbReference type="EMBL" id="PWK82127.1"/>
    </source>
</evidence>
<dbReference type="Proteomes" id="UP000245812">
    <property type="component" value="Unassembled WGS sequence"/>
</dbReference>
<dbReference type="AlphaFoldDB" id="A0A316HLN8"/>
<keyword evidence="2" id="KW-1185">Reference proteome</keyword>
<dbReference type="EMBL" id="QGHC01000017">
    <property type="protein sequence ID" value="PWK82127.1"/>
    <property type="molecule type" value="Genomic_DNA"/>
</dbReference>
<evidence type="ECO:0000313" key="2">
    <source>
        <dbReference type="Proteomes" id="UP000245812"/>
    </source>
</evidence>
<comment type="caution">
    <text evidence="1">The sequence shown here is derived from an EMBL/GenBank/DDBJ whole genome shotgun (WGS) entry which is preliminary data.</text>
</comment>
<name>A0A316HLN8_9GAMM</name>
<reference evidence="1 2" key="1">
    <citation type="submission" date="2018-05" db="EMBL/GenBank/DDBJ databases">
        <title>Genomic Encyclopedia of Type Strains, Phase IV (KMG-IV): sequencing the most valuable type-strain genomes for metagenomic binning, comparative biology and taxonomic classification.</title>
        <authorList>
            <person name="Goeker M."/>
        </authorList>
    </citation>
    <scope>NUCLEOTIDE SEQUENCE [LARGE SCALE GENOMIC DNA]</scope>
    <source>
        <strain evidence="1 2">DSM 14263</strain>
    </source>
</reference>
<protein>
    <submittedName>
        <fullName evidence="1">Uncharacterized protein</fullName>
    </submittedName>
</protein>
<organism evidence="1 2">
    <name type="scientific">Fulvimonas soli</name>
    <dbReference type="NCBI Taxonomy" id="155197"/>
    <lineage>
        <taxon>Bacteria</taxon>
        <taxon>Pseudomonadati</taxon>
        <taxon>Pseudomonadota</taxon>
        <taxon>Gammaproteobacteria</taxon>
        <taxon>Lysobacterales</taxon>
        <taxon>Rhodanobacteraceae</taxon>
        <taxon>Fulvimonas</taxon>
    </lineage>
</organism>
<sequence length="132" mass="14353">MTTRDQYMKVARQIADHLNAFHLAFKTYQVSDFDAMIKSVAGESARVSGKGDTSEQLSAALLERGFTIFPAIPDAEDGYVRVIRTNSLVGSLLNAFRYVGSGGDTELANILNAIKRRNRADDLVAPASEGDI</sequence>
<accession>A0A316HLN8</accession>
<dbReference type="RefSeq" id="WP_139942839.1">
    <property type="nucleotide sequence ID" value="NZ_MSZV01000019.1"/>
</dbReference>
<proteinExistence type="predicted"/>